<evidence type="ECO:0000313" key="11">
    <source>
        <dbReference type="EMBL" id="EFA83001.1"/>
    </source>
</evidence>
<evidence type="ECO:0000256" key="10">
    <source>
        <dbReference type="RuleBase" id="RU361115"/>
    </source>
</evidence>
<dbReference type="EC" id="2.3.1.-" evidence="10"/>
<dbReference type="GO" id="GO:0009922">
    <property type="term" value="F:fatty acid elongase activity"/>
    <property type="evidence" value="ECO:0007669"/>
    <property type="project" value="InterPro"/>
</dbReference>
<proteinExistence type="inferred from homology"/>
<dbReference type="InParanoid" id="D3B6N1"/>
<keyword evidence="7 10" id="KW-0443">Lipid metabolism</keyword>
<gene>
    <name evidence="11" type="ORF">PPL_03782</name>
</gene>
<dbReference type="Pfam" id="PF01151">
    <property type="entry name" value="ELO"/>
    <property type="match status" value="1"/>
</dbReference>
<dbReference type="GO" id="GO:0034626">
    <property type="term" value="P:fatty acid elongation, polyunsaturated fatty acid"/>
    <property type="evidence" value="ECO:0007669"/>
    <property type="project" value="TreeGrafter"/>
</dbReference>
<dbReference type="GO" id="GO:0019367">
    <property type="term" value="P:fatty acid elongation, saturated fatty acid"/>
    <property type="evidence" value="ECO:0007669"/>
    <property type="project" value="TreeGrafter"/>
</dbReference>
<feature type="transmembrane region" description="Helical" evidence="10">
    <location>
        <begin position="157"/>
        <end position="177"/>
    </location>
</feature>
<evidence type="ECO:0000256" key="8">
    <source>
        <dbReference type="ARBA" id="ARBA00023136"/>
    </source>
</evidence>
<dbReference type="GO" id="GO:0005789">
    <property type="term" value="C:endoplasmic reticulum membrane"/>
    <property type="evidence" value="ECO:0007669"/>
    <property type="project" value="TreeGrafter"/>
</dbReference>
<dbReference type="GO" id="GO:0042761">
    <property type="term" value="P:very long-chain fatty acid biosynthetic process"/>
    <property type="evidence" value="ECO:0007669"/>
    <property type="project" value="TreeGrafter"/>
</dbReference>
<feature type="transmembrane region" description="Helical" evidence="10">
    <location>
        <begin position="70"/>
        <end position="90"/>
    </location>
</feature>
<keyword evidence="3 10" id="KW-0808">Transferase</keyword>
<feature type="transmembrane region" description="Helical" evidence="10">
    <location>
        <begin position="220"/>
        <end position="241"/>
    </location>
</feature>
<dbReference type="RefSeq" id="XP_020435118.1">
    <property type="nucleotide sequence ID" value="XM_020574704.1"/>
</dbReference>
<comment type="catalytic activity">
    <reaction evidence="10">
        <text>an acyl-CoA + malonyl-CoA + H(+) = a 3-oxoacyl-CoA + CO2 + CoA</text>
        <dbReference type="Rhea" id="RHEA:50252"/>
        <dbReference type="ChEBI" id="CHEBI:15378"/>
        <dbReference type="ChEBI" id="CHEBI:16526"/>
        <dbReference type="ChEBI" id="CHEBI:57287"/>
        <dbReference type="ChEBI" id="CHEBI:57384"/>
        <dbReference type="ChEBI" id="CHEBI:58342"/>
        <dbReference type="ChEBI" id="CHEBI:90726"/>
    </reaction>
    <physiologicalReaction direction="left-to-right" evidence="10">
        <dbReference type="Rhea" id="RHEA:50253"/>
    </physiologicalReaction>
</comment>
<dbReference type="GO" id="GO:0030148">
    <property type="term" value="P:sphingolipid biosynthetic process"/>
    <property type="evidence" value="ECO:0007669"/>
    <property type="project" value="TreeGrafter"/>
</dbReference>
<reference evidence="11 12" key="1">
    <citation type="journal article" date="2011" name="Genome Res.">
        <title>Phylogeny-wide analysis of social amoeba genomes highlights ancient origins for complex intercellular communication.</title>
        <authorList>
            <person name="Heidel A.J."/>
            <person name="Lawal H.M."/>
            <person name="Felder M."/>
            <person name="Schilde C."/>
            <person name="Helps N.R."/>
            <person name="Tunggal B."/>
            <person name="Rivero F."/>
            <person name="John U."/>
            <person name="Schleicher M."/>
            <person name="Eichinger L."/>
            <person name="Platzer M."/>
            <person name="Noegel A.A."/>
            <person name="Schaap P."/>
            <person name="Gloeckner G."/>
        </authorList>
    </citation>
    <scope>NUCLEOTIDE SEQUENCE [LARGE SCALE GENOMIC DNA]</scope>
    <source>
        <strain evidence="12">ATCC 26659 / Pp 5 / PN500</strain>
    </source>
</reference>
<dbReference type="PANTHER" id="PTHR11157">
    <property type="entry name" value="FATTY ACID ACYL TRANSFERASE-RELATED"/>
    <property type="match status" value="1"/>
</dbReference>
<name>D3B6N1_HETP5</name>
<dbReference type="InterPro" id="IPR002076">
    <property type="entry name" value="ELO_fam"/>
</dbReference>
<dbReference type="AlphaFoldDB" id="D3B6N1"/>
<keyword evidence="2 10" id="KW-0444">Lipid biosynthesis</keyword>
<dbReference type="PANTHER" id="PTHR11157:SF126">
    <property type="entry name" value="ELONGATION OF VERY LONG CHAIN FATTY ACIDS PROTEIN"/>
    <property type="match status" value="1"/>
</dbReference>
<evidence type="ECO:0000256" key="4">
    <source>
        <dbReference type="ARBA" id="ARBA00022692"/>
    </source>
</evidence>
<comment type="subcellular location">
    <subcellularLocation>
        <location evidence="1">Membrane</location>
        <topology evidence="1">Multi-pass membrane protein</topology>
    </subcellularLocation>
</comment>
<evidence type="ECO:0000313" key="12">
    <source>
        <dbReference type="Proteomes" id="UP000001396"/>
    </source>
</evidence>
<keyword evidence="9 10" id="KW-0275">Fatty acid biosynthesis</keyword>
<sequence length="315" mass="37121">MATTYVKEYVDFLVERYDYYLARRDERVMHWPFLNRPNEMLYLIAAYLVFVVVGKKIMANRKPFDLKIPLILHNLILLLISIYITIETAYQAYINDYSLMCNAVDYSDKGIGMAKVLWLFFFSKSIEMMDTVFMILRKKFDQVSVGRFTTHINLYQITLVTNFLHVYHHSSIFFLWWIGANWTPGGDAYFSAMINSFIHVVMYGYYLLAALKIDVWWKRYLTQLQLIQFIINLFSSIYVLYNDCPFPHWMFYGMIIYMFSMLFLFGAFYSKAYIRGLESVGSHYNAFNYSCCSVIDCPSLSVINSPLETNVASND</sequence>
<dbReference type="GeneID" id="31359269"/>
<dbReference type="EMBL" id="ADBJ01000017">
    <property type="protein sequence ID" value="EFA83001.1"/>
    <property type="molecule type" value="Genomic_DNA"/>
</dbReference>
<keyword evidence="5 10" id="KW-0276">Fatty acid metabolism</keyword>
<feature type="transmembrane region" description="Helical" evidence="10">
    <location>
        <begin position="189"/>
        <end position="208"/>
    </location>
</feature>
<evidence type="ECO:0000256" key="2">
    <source>
        <dbReference type="ARBA" id="ARBA00022516"/>
    </source>
</evidence>
<feature type="transmembrane region" description="Helical" evidence="10">
    <location>
        <begin position="40"/>
        <end position="58"/>
    </location>
</feature>
<keyword evidence="6 10" id="KW-1133">Transmembrane helix</keyword>
<comment type="similarity">
    <text evidence="10">Belongs to the ELO family.</text>
</comment>
<keyword evidence="12" id="KW-1185">Reference proteome</keyword>
<protein>
    <recommendedName>
        <fullName evidence="10">Elongation of fatty acids protein</fullName>
        <ecNumber evidence="10">2.3.1.-</ecNumber>
    </recommendedName>
</protein>
<dbReference type="STRING" id="670386.D3B6N1"/>
<keyword evidence="4 10" id="KW-0812">Transmembrane</keyword>
<evidence type="ECO:0000256" key="5">
    <source>
        <dbReference type="ARBA" id="ARBA00022832"/>
    </source>
</evidence>
<accession>D3B6N1</accession>
<evidence type="ECO:0000256" key="1">
    <source>
        <dbReference type="ARBA" id="ARBA00004141"/>
    </source>
</evidence>
<dbReference type="Proteomes" id="UP000001396">
    <property type="component" value="Unassembled WGS sequence"/>
</dbReference>
<keyword evidence="8 10" id="KW-0472">Membrane</keyword>
<evidence type="ECO:0000256" key="6">
    <source>
        <dbReference type="ARBA" id="ARBA00022989"/>
    </source>
</evidence>
<evidence type="ECO:0000256" key="3">
    <source>
        <dbReference type="ARBA" id="ARBA00022679"/>
    </source>
</evidence>
<feature type="transmembrane region" description="Helical" evidence="10">
    <location>
        <begin position="247"/>
        <end position="269"/>
    </location>
</feature>
<evidence type="ECO:0000256" key="9">
    <source>
        <dbReference type="ARBA" id="ARBA00023160"/>
    </source>
</evidence>
<feature type="transmembrane region" description="Helical" evidence="10">
    <location>
        <begin position="116"/>
        <end position="136"/>
    </location>
</feature>
<comment type="caution">
    <text evidence="11">The sequence shown here is derived from an EMBL/GenBank/DDBJ whole genome shotgun (WGS) entry which is preliminary data.</text>
</comment>
<evidence type="ECO:0000256" key="7">
    <source>
        <dbReference type="ARBA" id="ARBA00023098"/>
    </source>
</evidence>
<dbReference type="GO" id="GO:0034625">
    <property type="term" value="P:fatty acid elongation, monounsaturated fatty acid"/>
    <property type="evidence" value="ECO:0007669"/>
    <property type="project" value="TreeGrafter"/>
</dbReference>
<organism evidence="11 12">
    <name type="scientific">Heterostelium pallidum (strain ATCC 26659 / Pp 5 / PN500)</name>
    <name type="common">Cellular slime mold</name>
    <name type="synonym">Polysphondylium pallidum</name>
    <dbReference type="NCBI Taxonomy" id="670386"/>
    <lineage>
        <taxon>Eukaryota</taxon>
        <taxon>Amoebozoa</taxon>
        <taxon>Evosea</taxon>
        <taxon>Eumycetozoa</taxon>
        <taxon>Dictyostelia</taxon>
        <taxon>Acytosteliales</taxon>
        <taxon>Acytosteliaceae</taxon>
        <taxon>Heterostelium</taxon>
    </lineage>
</organism>
<dbReference type="OMA" id="EFMQNAD"/>
<dbReference type="FunCoup" id="D3B6N1">
    <property type="interactions" value="26"/>
</dbReference>